<comment type="caution">
    <text evidence="2">The sequence shown here is derived from an EMBL/GenBank/DDBJ whole genome shotgun (WGS) entry which is preliminary data.</text>
</comment>
<proteinExistence type="predicted"/>
<dbReference type="Gene3D" id="3.40.50.620">
    <property type="entry name" value="HUPs"/>
    <property type="match status" value="1"/>
</dbReference>
<dbReference type="EMBL" id="JADINE010000019">
    <property type="protein sequence ID" value="MBO8407077.1"/>
    <property type="molecule type" value="Genomic_DNA"/>
</dbReference>
<evidence type="ECO:0000259" key="1">
    <source>
        <dbReference type="Pfam" id="PF02698"/>
    </source>
</evidence>
<dbReference type="InterPro" id="IPR014729">
    <property type="entry name" value="Rossmann-like_a/b/a_fold"/>
</dbReference>
<dbReference type="InterPro" id="IPR003848">
    <property type="entry name" value="DUF218"/>
</dbReference>
<sequence>MKLLTPSLLILTCFILGGVIFKSMAPRRCATILPDDTIFVLTGDARRIPFAMRQLRKYPDTDLYIIGAGANASFEMARRVTIESDSKSTYQNALAIKDIAQRSGLDRLVIITTEDHMNRAKYLIEQELPYSEIVACPVPLSDMPVMKRLERWTLEYVKYIVTLFGIKEG</sequence>
<gene>
    <name evidence="2" type="ORF">IAC77_01290</name>
</gene>
<evidence type="ECO:0000313" key="2">
    <source>
        <dbReference type="EMBL" id="MBO8407077.1"/>
    </source>
</evidence>
<dbReference type="AlphaFoldDB" id="A0A940DCV0"/>
<reference evidence="2" key="2">
    <citation type="journal article" date="2021" name="PeerJ">
        <title>Extensive microbial diversity within the chicken gut microbiome revealed by metagenomics and culture.</title>
        <authorList>
            <person name="Gilroy R."/>
            <person name="Ravi A."/>
            <person name="Getino M."/>
            <person name="Pursley I."/>
            <person name="Horton D.L."/>
            <person name="Alikhan N.F."/>
            <person name="Baker D."/>
            <person name="Gharbi K."/>
            <person name="Hall N."/>
            <person name="Watson M."/>
            <person name="Adriaenssens E.M."/>
            <person name="Foster-Nyarko E."/>
            <person name="Jarju S."/>
            <person name="Secka A."/>
            <person name="Antonio M."/>
            <person name="Oren A."/>
            <person name="Chaudhuri R.R."/>
            <person name="La Ragione R."/>
            <person name="Hildebrand F."/>
            <person name="Pallen M.J."/>
        </authorList>
    </citation>
    <scope>NUCLEOTIDE SEQUENCE</scope>
    <source>
        <strain evidence="2">B1-16210</strain>
    </source>
</reference>
<evidence type="ECO:0000313" key="3">
    <source>
        <dbReference type="Proteomes" id="UP000721442"/>
    </source>
</evidence>
<dbReference type="Proteomes" id="UP000721442">
    <property type="component" value="Unassembled WGS sequence"/>
</dbReference>
<protein>
    <submittedName>
        <fullName evidence="2">YdcF family protein</fullName>
    </submittedName>
</protein>
<reference evidence="2" key="1">
    <citation type="submission" date="2020-10" db="EMBL/GenBank/DDBJ databases">
        <authorList>
            <person name="Gilroy R."/>
        </authorList>
    </citation>
    <scope>NUCLEOTIDE SEQUENCE</scope>
    <source>
        <strain evidence="2">B1-16210</strain>
    </source>
</reference>
<organism evidence="2 3">
    <name type="scientific">Candidatus Enterousia excrementavium</name>
    <dbReference type="NCBI Taxonomy" id="2840789"/>
    <lineage>
        <taxon>Bacteria</taxon>
        <taxon>Pseudomonadati</taxon>
        <taxon>Pseudomonadota</taxon>
        <taxon>Alphaproteobacteria</taxon>
        <taxon>Candidatus Enterousia</taxon>
    </lineage>
</organism>
<accession>A0A940DCV0</accession>
<feature type="domain" description="DUF218" evidence="1">
    <location>
        <begin position="37"/>
        <end position="150"/>
    </location>
</feature>
<dbReference type="Pfam" id="PF02698">
    <property type="entry name" value="DUF218"/>
    <property type="match status" value="1"/>
</dbReference>
<name>A0A940DCV0_9PROT</name>
<dbReference type="CDD" id="cd06259">
    <property type="entry name" value="YdcF-like"/>
    <property type="match status" value="1"/>
</dbReference>